<sequence length="1401" mass="153877">MLERVLFTLGIFLLLSSNYVVLVWGFGEEGPPCIDVANKRIRIGDNMGVANPWGLTVAAKYVEQLTGWDITWQRIYGGGHAIRMLDEGQLCMSLVGSSPIATAQLRGSKMELIGMLDVIGDAEMLVVKENIISPMDLEGTTLVTVPDSTAQFHLLLIEEFFGVKFGKVLDVNSIVDADGNAITFQEAWDNNLVDGIYMWGATQAHAVKNGGHKLIGSKELGEWEPAKVIFDGFASRTDVSGLDPVFTATLVGVMATLNKAYVSKTPREWVFDSSEMQASLATTGSITDAAYESYLVYLNGLIFHDLDEQRSCSRIGCGLQGMDAQALKAVNTFKMGIKAATNMRSDDVWEISTNANYLDLAASQGYGVIANIDDWDQSARDNIIANYSTMNHHGYAWHTGVHSGTAPHDNQCSGTVTISSDGTFSDGHLPGLSYHDNADCTWVLDSGTASDTTTVSVSFLDIAGGWDTLTISDSSGDVLAIFSGLQTPPPISAVGPVTVRFETDGRPQIFATDKEAGFIASVAFSSTPPATCPSGKYGADCSSDYCYGKTALSTSGTITTQHRNLARCSWELTASDGKVVLLDFSAMALEYLYDFVEVFDSDGTILGKFSGFSPPPKLVSSGATMTLRLTADDLVWQDQGFTASFTSVDSPELTPCEPGQFGPYCDFDFCFGSVAIEANSNDKEGIILSGNNFPGGLNCDWVLGKDASSSYESIIFSFNEIDMEPDPQLEGIVPDQLVFKDGASDSVLYTVRGKSSQCSRSTDCNPNSGTASPSDCVFSDQADVFGVCVCEEGFVNGDCSESVVTLTPTEGFVTVSYATDINDPSVFNGWNMTYSFCGGDGYGPCEEVNTNPSEEKLPYIAIIAAPATVIFIIVIYFRSQSSKDKSRLTFLKSENDKLHEDLKMLQKYSKEEIDMIEGQILSFKSNLDTKKALAARGRAGKQADGTANSRKHDIDKLLILAIELESEEVLGKGSFGEVHKSKYRGLHVAVKTLHSIDKESLERFQAEILLMAGLHHENVVQLVGACWEKDLMALVMEYCSKGMSSDVIRAEGMNFSWDDPLLKWAMDTGRAMRYLHSVHYVDFKNENKEVLGIMHRDLKPDNCLVTETYTIKVADFGEARAFNENLTMTQVGTPLYIAPEIVKGEHYDVKADVFSYALTILAWGLKRQSLLNCLFTILQEDRGRKMTVNPKQSTARVSHAMISKGWRPGRKMLEELDIPATIVDLILQCWKEDHKMRPSFTEVLEYLEKEARAEIMPSASPDGTDKKHTTRRSSTSGALRLRILAQKREEKGSKGEEELTVRIDEGARGLMELEELLTENEEKYLDKLKGVDLVKRMEKDEKVEMEMESASKLLKERIEKRKEKREKLQREMDGEEAKYGEEGGEGGATEHRSAIKVVPVI</sequence>
<evidence type="ECO:0000256" key="8">
    <source>
        <dbReference type="SAM" id="SignalP"/>
    </source>
</evidence>
<dbReference type="PANTHER" id="PTHR44329">
    <property type="entry name" value="SERINE/THREONINE-PROTEIN KINASE TNNI3K-RELATED"/>
    <property type="match status" value="1"/>
</dbReference>
<keyword evidence="2 6" id="KW-0547">Nucleotide-binding</keyword>
<reference evidence="12" key="1">
    <citation type="journal article" date="2023" name="Commun. Biol.">
        <title>Genome analysis of Parmales, the sister group of diatoms, reveals the evolutionary specialization of diatoms from phago-mixotrophs to photoautotrophs.</title>
        <authorList>
            <person name="Ban H."/>
            <person name="Sato S."/>
            <person name="Yoshikawa S."/>
            <person name="Yamada K."/>
            <person name="Nakamura Y."/>
            <person name="Ichinomiya M."/>
            <person name="Sato N."/>
            <person name="Blanc-Mathieu R."/>
            <person name="Endo H."/>
            <person name="Kuwata A."/>
            <person name="Ogata H."/>
        </authorList>
    </citation>
    <scope>NUCLEOTIDE SEQUENCE [LARGE SCALE GENOMIC DNA]</scope>
</reference>
<feature type="binding site" evidence="6">
    <location>
        <position position="991"/>
    </location>
    <ligand>
        <name>ATP</name>
        <dbReference type="ChEBI" id="CHEBI:30616"/>
    </ligand>
</feature>
<keyword evidence="3" id="KW-0418">Kinase</keyword>
<dbReference type="PROSITE" id="PS50011">
    <property type="entry name" value="PROTEIN_KINASE_DOM"/>
    <property type="match status" value="1"/>
</dbReference>
<evidence type="ECO:0000256" key="1">
    <source>
        <dbReference type="ARBA" id="ARBA00022679"/>
    </source>
</evidence>
<dbReference type="FunFam" id="3.30.200.20:FF:000180">
    <property type="entry name" value="serine/threonine-protein kinase STY46-like"/>
    <property type="match status" value="1"/>
</dbReference>
<dbReference type="Gene3D" id="3.30.200.20">
    <property type="entry name" value="Phosphorylase Kinase, domain 1"/>
    <property type="match status" value="1"/>
</dbReference>
<dbReference type="GO" id="GO:0005524">
    <property type="term" value="F:ATP binding"/>
    <property type="evidence" value="ECO:0007669"/>
    <property type="project" value="UniProtKB-UniRule"/>
</dbReference>
<keyword evidence="5" id="KW-1015">Disulfide bond</keyword>
<dbReference type="SUPFAM" id="SSF53850">
    <property type="entry name" value="Periplasmic binding protein-like II"/>
    <property type="match status" value="1"/>
</dbReference>
<feature type="domain" description="CUB" evidence="9">
    <location>
        <begin position="412"/>
        <end position="525"/>
    </location>
</feature>
<dbReference type="PROSITE" id="PS01180">
    <property type="entry name" value="CUB"/>
    <property type="match status" value="2"/>
</dbReference>
<dbReference type="InterPro" id="IPR000859">
    <property type="entry name" value="CUB_dom"/>
</dbReference>
<dbReference type="Pfam" id="PF00431">
    <property type="entry name" value="CUB"/>
    <property type="match status" value="1"/>
</dbReference>
<evidence type="ECO:0000256" key="4">
    <source>
        <dbReference type="ARBA" id="ARBA00022840"/>
    </source>
</evidence>
<organism evidence="11 12">
    <name type="scientific">Triparma columacea</name>
    <dbReference type="NCBI Taxonomy" id="722753"/>
    <lineage>
        <taxon>Eukaryota</taxon>
        <taxon>Sar</taxon>
        <taxon>Stramenopiles</taxon>
        <taxon>Ochrophyta</taxon>
        <taxon>Bolidophyceae</taxon>
        <taxon>Parmales</taxon>
        <taxon>Triparmaceae</taxon>
        <taxon>Triparma</taxon>
    </lineage>
</organism>
<feature type="domain" description="Protein kinase" evidence="10">
    <location>
        <begin position="964"/>
        <end position="1256"/>
    </location>
</feature>
<dbReference type="Gene3D" id="2.60.120.290">
    <property type="entry name" value="Spermadhesin, CUB domain"/>
    <property type="match status" value="2"/>
</dbReference>
<evidence type="ECO:0000313" key="11">
    <source>
        <dbReference type="EMBL" id="GMI49275.1"/>
    </source>
</evidence>
<keyword evidence="12" id="KW-1185">Reference proteome</keyword>
<dbReference type="SMART" id="SM00042">
    <property type="entry name" value="CUB"/>
    <property type="match status" value="2"/>
</dbReference>
<evidence type="ECO:0000256" key="7">
    <source>
        <dbReference type="SAM" id="MobiDB-lite"/>
    </source>
</evidence>
<dbReference type="SMART" id="SM00220">
    <property type="entry name" value="S_TKc"/>
    <property type="match status" value="1"/>
</dbReference>
<gene>
    <name evidence="11" type="ORF">TrCOL_g9634</name>
</gene>
<evidence type="ECO:0000313" key="12">
    <source>
        <dbReference type="Proteomes" id="UP001165065"/>
    </source>
</evidence>
<feature type="domain" description="CUB" evidence="9">
    <location>
        <begin position="546"/>
        <end position="648"/>
    </location>
</feature>
<evidence type="ECO:0000256" key="2">
    <source>
        <dbReference type="ARBA" id="ARBA00022741"/>
    </source>
</evidence>
<keyword evidence="1" id="KW-0808">Transferase</keyword>
<dbReference type="InterPro" id="IPR000719">
    <property type="entry name" value="Prot_kinase_dom"/>
</dbReference>
<dbReference type="CDD" id="cd00041">
    <property type="entry name" value="CUB"/>
    <property type="match status" value="2"/>
</dbReference>
<feature type="signal peptide" evidence="8">
    <location>
        <begin position="1"/>
        <end position="25"/>
    </location>
</feature>
<dbReference type="SUPFAM" id="SSF56112">
    <property type="entry name" value="Protein kinase-like (PK-like)"/>
    <property type="match status" value="1"/>
</dbReference>
<dbReference type="Proteomes" id="UP001165065">
    <property type="component" value="Unassembled WGS sequence"/>
</dbReference>
<evidence type="ECO:0000259" key="9">
    <source>
        <dbReference type="PROSITE" id="PS01180"/>
    </source>
</evidence>
<feature type="compositionally biased region" description="Basic and acidic residues" evidence="7">
    <location>
        <begin position="1362"/>
        <end position="1381"/>
    </location>
</feature>
<accession>A0A9W7GS17</accession>
<dbReference type="Pfam" id="PF00069">
    <property type="entry name" value="Pkinase"/>
    <property type="match status" value="1"/>
</dbReference>
<feature type="chain" id="PRO_5040808041" evidence="8">
    <location>
        <begin position="26"/>
        <end position="1401"/>
    </location>
</feature>
<dbReference type="InterPro" id="IPR051681">
    <property type="entry name" value="Ser/Thr_Kinases-Pseudokinases"/>
</dbReference>
<proteinExistence type="predicted"/>
<keyword evidence="8" id="KW-0732">Signal</keyword>
<dbReference type="InterPro" id="IPR008271">
    <property type="entry name" value="Ser/Thr_kinase_AS"/>
</dbReference>
<dbReference type="PROSITE" id="PS00107">
    <property type="entry name" value="PROTEIN_KINASE_ATP"/>
    <property type="match status" value="1"/>
</dbReference>
<protein>
    <submittedName>
        <fullName evidence="11">Uncharacterized protein</fullName>
    </submittedName>
</protein>
<feature type="region of interest" description="Disordered" evidence="7">
    <location>
        <begin position="1255"/>
        <end position="1276"/>
    </location>
</feature>
<keyword evidence="4 6" id="KW-0067">ATP-binding</keyword>
<comment type="caution">
    <text evidence="11">The sequence shown here is derived from an EMBL/GenBank/DDBJ whole genome shotgun (WGS) entry which is preliminary data.</text>
</comment>
<evidence type="ECO:0000256" key="3">
    <source>
        <dbReference type="ARBA" id="ARBA00022777"/>
    </source>
</evidence>
<dbReference type="GO" id="GO:0004674">
    <property type="term" value="F:protein serine/threonine kinase activity"/>
    <property type="evidence" value="ECO:0007669"/>
    <property type="project" value="TreeGrafter"/>
</dbReference>
<evidence type="ECO:0000256" key="5">
    <source>
        <dbReference type="ARBA" id="ARBA00023157"/>
    </source>
</evidence>
<dbReference type="InterPro" id="IPR011009">
    <property type="entry name" value="Kinase-like_dom_sf"/>
</dbReference>
<dbReference type="InterPro" id="IPR035914">
    <property type="entry name" value="Sperma_CUB_dom_sf"/>
</dbReference>
<dbReference type="SUPFAM" id="SSF49854">
    <property type="entry name" value="Spermadhesin, CUB domain"/>
    <property type="match status" value="2"/>
</dbReference>
<feature type="region of interest" description="Disordered" evidence="7">
    <location>
        <begin position="1362"/>
        <end position="1401"/>
    </location>
</feature>
<dbReference type="InterPro" id="IPR017441">
    <property type="entry name" value="Protein_kinase_ATP_BS"/>
</dbReference>
<evidence type="ECO:0000256" key="6">
    <source>
        <dbReference type="PROSITE-ProRule" id="PRU10141"/>
    </source>
</evidence>
<dbReference type="Gene3D" id="1.10.510.10">
    <property type="entry name" value="Transferase(Phosphotransferase) domain 1"/>
    <property type="match status" value="1"/>
</dbReference>
<dbReference type="EMBL" id="BRYA01000486">
    <property type="protein sequence ID" value="GMI49275.1"/>
    <property type="molecule type" value="Genomic_DNA"/>
</dbReference>
<dbReference type="OrthoDB" id="4062651at2759"/>
<dbReference type="PROSITE" id="PS00108">
    <property type="entry name" value="PROTEIN_KINASE_ST"/>
    <property type="match status" value="1"/>
</dbReference>
<evidence type="ECO:0000259" key="10">
    <source>
        <dbReference type="PROSITE" id="PS50011"/>
    </source>
</evidence>
<name>A0A9W7GS17_9STRA</name>